<reference evidence="3" key="4">
    <citation type="submission" date="2019-03" db="UniProtKB">
        <authorList>
            <consortium name="EnsemblPlants"/>
        </authorList>
    </citation>
    <scope>IDENTIFICATION</scope>
</reference>
<dbReference type="EnsemblPlants" id="AET1Gv20329800.3">
    <property type="protein sequence ID" value="AET1Gv20329800.3"/>
    <property type="gene ID" value="AET1Gv20329800"/>
</dbReference>
<organism evidence="3 4">
    <name type="scientific">Aegilops tauschii subsp. strangulata</name>
    <name type="common">Goatgrass</name>
    <dbReference type="NCBI Taxonomy" id="200361"/>
    <lineage>
        <taxon>Eukaryota</taxon>
        <taxon>Viridiplantae</taxon>
        <taxon>Streptophyta</taxon>
        <taxon>Embryophyta</taxon>
        <taxon>Tracheophyta</taxon>
        <taxon>Spermatophyta</taxon>
        <taxon>Magnoliopsida</taxon>
        <taxon>Liliopsida</taxon>
        <taxon>Poales</taxon>
        <taxon>Poaceae</taxon>
        <taxon>BOP clade</taxon>
        <taxon>Pooideae</taxon>
        <taxon>Triticodae</taxon>
        <taxon>Triticeae</taxon>
        <taxon>Triticinae</taxon>
        <taxon>Aegilops</taxon>
    </lineage>
</organism>
<evidence type="ECO:0000256" key="2">
    <source>
        <dbReference type="SAM" id="Phobius"/>
    </source>
</evidence>
<reference evidence="4" key="1">
    <citation type="journal article" date="2014" name="Science">
        <title>Ancient hybridizations among the ancestral genomes of bread wheat.</title>
        <authorList>
            <consortium name="International Wheat Genome Sequencing Consortium,"/>
            <person name="Marcussen T."/>
            <person name="Sandve S.R."/>
            <person name="Heier L."/>
            <person name="Spannagl M."/>
            <person name="Pfeifer M."/>
            <person name="Jakobsen K.S."/>
            <person name="Wulff B.B."/>
            <person name="Steuernagel B."/>
            <person name="Mayer K.F."/>
            <person name="Olsen O.A."/>
        </authorList>
    </citation>
    <scope>NUCLEOTIDE SEQUENCE [LARGE SCALE GENOMIC DNA]</scope>
    <source>
        <strain evidence="4">cv. AL8/78</strain>
    </source>
</reference>
<dbReference type="Gramene" id="AET1Gv20329800.8">
    <property type="protein sequence ID" value="AET1Gv20329800.8"/>
    <property type="gene ID" value="AET1Gv20329800"/>
</dbReference>
<dbReference type="EnsemblPlants" id="AET1Gv20329800.6">
    <property type="protein sequence ID" value="AET1Gv20329800.6"/>
    <property type="gene ID" value="AET1Gv20329800"/>
</dbReference>
<dbReference type="Proteomes" id="UP000015105">
    <property type="component" value="Chromosome 1D"/>
</dbReference>
<dbReference type="EnsemblPlants" id="AET1Gv20329800.10">
    <property type="protein sequence ID" value="AET1Gv20329800.10"/>
    <property type="gene ID" value="AET1Gv20329800"/>
</dbReference>
<evidence type="ECO:0000256" key="1">
    <source>
        <dbReference type="SAM" id="MobiDB-lite"/>
    </source>
</evidence>
<evidence type="ECO:0000313" key="4">
    <source>
        <dbReference type="Proteomes" id="UP000015105"/>
    </source>
</evidence>
<evidence type="ECO:0000313" key="3">
    <source>
        <dbReference type="EnsemblPlants" id="AET1Gv20329800.8"/>
    </source>
</evidence>
<keyword evidence="2" id="KW-0812">Transmembrane</keyword>
<dbReference type="Gramene" id="AET1Gv20329800.3">
    <property type="protein sequence ID" value="AET1Gv20329800.3"/>
    <property type="gene ID" value="AET1Gv20329800"/>
</dbReference>
<dbReference type="Gramene" id="AET1Gv20329800.10">
    <property type="protein sequence ID" value="AET1Gv20329800.10"/>
    <property type="gene ID" value="AET1Gv20329800"/>
</dbReference>
<dbReference type="Gramene" id="AET1Gv20329800.6">
    <property type="protein sequence ID" value="AET1Gv20329800.6"/>
    <property type="gene ID" value="AET1Gv20329800"/>
</dbReference>
<proteinExistence type="predicted"/>
<protein>
    <submittedName>
        <fullName evidence="3">Uncharacterized protein</fullName>
    </submittedName>
</protein>
<reference evidence="3" key="3">
    <citation type="journal article" date="2017" name="Nature">
        <title>Genome sequence of the progenitor of the wheat D genome Aegilops tauschii.</title>
        <authorList>
            <person name="Luo M.C."/>
            <person name="Gu Y.Q."/>
            <person name="Puiu D."/>
            <person name="Wang H."/>
            <person name="Twardziok S.O."/>
            <person name="Deal K.R."/>
            <person name="Huo N."/>
            <person name="Zhu T."/>
            <person name="Wang L."/>
            <person name="Wang Y."/>
            <person name="McGuire P.E."/>
            <person name="Liu S."/>
            <person name="Long H."/>
            <person name="Ramasamy R.K."/>
            <person name="Rodriguez J.C."/>
            <person name="Van S.L."/>
            <person name="Yuan L."/>
            <person name="Wang Z."/>
            <person name="Xia Z."/>
            <person name="Xiao L."/>
            <person name="Anderson O.D."/>
            <person name="Ouyang S."/>
            <person name="Liang Y."/>
            <person name="Zimin A.V."/>
            <person name="Pertea G."/>
            <person name="Qi P."/>
            <person name="Bennetzen J.L."/>
            <person name="Dai X."/>
            <person name="Dawson M.W."/>
            <person name="Muller H.G."/>
            <person name="Kugler K."/>
            <person name="Rivarola-Duarte L."/>
            <person name="Spannagl M."/>
            <person name="Mayer K.F.X."/>
            <person name="Lu F.H."/>
            <person name="Bevan M.W."/>
            <person name="Leroy P."/>
            <person name="Li P."/>
            <person name="You F.M."/>
            <person name="Sun Q."/>
            <person name="Liu Z."/>
            <person name="Lyons E."/>
            <person name="Wicker T."/>
            <person name="Salzberg S.L."/>
            <person name="Devos K.M."/>
            <person name="Dvorak J."/>
        </authorList>
    </citation>
    <scope>NUCLEOTIDE SEQUENCE [LARGE SCALE GENOMIC DNA]</scope>
    <source>
        <strain evidence="3">cv. AL8/78</strain>
    </source>
</reference>
<dbReference type="AlphaFoldDB" id="A0A452Y897"/>
<accession>A0A452Y897</accession>
<reference evidence="3" key="5">
    <citation type="journal article" date="2021" name="G3 (Bethesda)">
        <title>Aegilops tauschii genome assembly Aet v5.0 features greater sequence contiguity and improved annotation.</title>
        <authorList>
            <person name="Wang L."/>
            <person name="Zhu T."/>
            <person name="Rodriguez J.C."/>
            <person name="Deal K.R."/>
            <person name="Dubcovsky J."/>
            <person name="McGuire P.E."/>
            <person name="Lux T."/>
            <person name="Spannagl M."/>
            <person name="Mayer K.F.X."/>
            <person name="Baldrich P."/>
            <person name="Meyers B.C."/>
            <person name="Huo N."/>
            <person name="Gu Y.Q."/>
            <person name="Zhou H."/>
            <person name="Devos K.M."/>
            <person name="Bennetzen J.L."/>
            <person name="Unver T."/>
            <person name="Budak H."/>
            <person name="Gulick P.J."/>
            <person name="Galiba G."/>
            <person name="Kalapos B."/>
            <person name="Nelson D.R."/>
            <person name="Li P."/>
            <person name="You F.M."/>
            <person name="Luo M.C."/>
            <person name="Dvorak J."/>
        </authorList>
    </citation>
    <scope>NUCLEOTIDE SEQUENCE [LARGE SCALE GENOMIC DNA]</scope>
    <source>
        <strain evidence="3">cv. AL8/78</strain>
    </source>
</reference>
<keyword evidence="2" id="KW-0472">Membrane</keyword>
<dbReference type="EnsemblPlants" id="AET1Gv20329800.8">
    <property type="protein sequence ID" value="AET1Gv20329800.8"/>
    <property type="gene ID" value="AET1Gv20329800"/>
</dbReference>
<feature type="region of interest" description="Disordered" evidence="1">
    <location>
        <begin position="1"/>
        <end position="29"/>
    </location>
</feature>
<reference evidence="4" key="2">
    <citation type="journal article" date="2017" name="Nat. Plants">
        <title>The Aegilops tauschii genome reveals multiple impacts of transposons.</title>
        <authorList>
            <person name="Zhao G."/>
            <person name="Zou C."/>
            <person name="Li K."/>
            <person name="Wang K."/>
            <person name="Li T."/>
            <person name="Gao L."/>
            <person name="Zhang X."/>
            <person name="Wang H."/>
            <person name="Yang Z."/>
            <person name="Liu X."/>
            <person name="Jiang W."/>
            <person name="Mao L."/>
            <person name="Kong X."/>
            <person name="Jiao Y."/>
            <person name="Jia J."/>
        </authorList>
    </citation>
    <scope>NUCLEOTIDE SEQUENCE [LARGE SCALE GENOMIC DNA]</scope>
    <source>
        <strain evidence="4">cv. AL8/78</strain>
    </source>
</reference>
<keyword evidence="2" id="KW-1133">Transmembrane helix</keyword>
<keyword evidence="4" id="KW-1185">Reference proteome</keyword>
<name>A0A452Y897_AEGTS</name>
<feature type="transmembrane region" description="Helical" evidence="2">
    <location>
        <begin position="159"/>
        <end position="181"/>
    </location>
</feature>
<sequence length="184" mass="20385">MTPAAGATSLRPRSTSPCPSASPMAHGTCRRTRPSAISCIVGATSLRTARRRVVRPVRLSYDASLQPRHLLWCTTPAAGPALPHLLWLARLSVGHARPPLLWHTTVAVYVWNNATGWPSLIGLCIFNDSSREPYDLSDDDTNLQKKFTRLRDHAAALRNYCIILTFLSFVFTRLKALLVLLKSL</sequence>